<protein>
    <submittedName>
        <fullName evidence="1">Uncharacterized protein</fullName>
    </submittedName>
</protein>
<reference evidence="1" key="1">
    <citation type="submission" date="2019-08" db="EMBL/GenBank/DDBJ databases">
        <authorList>
            <person name="Kucharzyk K."/>
            <person name="Murdoch R.W."/>
            <person name="Higgins S."/>
            <person name="Loffler F."/>
        </authorList>
    </citation>
    <scope>NUCLEOTIDE SEQUENCE</scope>
</reference>
<gene>
    <name evidence="1" type="ORF">SDC9_91078</name>
</gene>
<dbReference type="AlphaFoldDB" id="A0A644ZTU9"/>
<dbReference type="EMBL" id="VSSQ01010459">
    <property type="protein sequence ID" value="MPM44400.1"/>
    <property type="molecule type" value="Genomic_DNA"/>
</dbReference>
<accession>A0A644ZTU9</accession>
<proteinExistence type="predicted"/>
<organism evidence="1">
    <name type="scientific">bioreactor metagenome</name>
    <dbReference type="NCBI Taxonomy" id="1076179"/>
    <lineage>
        <taxon>unclassified sequences</taxon>
        <taxon>metagenomes</taxon>
        <taxon>ecological metagenomes</taxon>
    </lineage>
</organism>
<sequence>MHVQLAGVFFIKDDGTKGAGIHNLLHGGLVWTKFFEPVLIVMAGIVHGATGGPDHTAQSDVLDAGAEATGRVAFYVSEVDHKGGVFNVSSHLPIFDVLVRPLVAVEVLLFRSARRKYRAAQHLMGITTRLASIHVPTDIGNKGLATAVFNSLHHFAYKNRVNHRIANIVAHMQFNAHLLVFDTVANMQTVNNKVQFGRQSFASIQVRLARRAKIHSRCHFFT</sequence>
<comment type="caution">
    <text evidence="1">The sequence shown here is derived from an EMBL/GenBank/DDBJ whole genome shotgun (WGS) entry which is preliminary data.</text>
</comment>
<name>A0A644ZTU9_9ZZZZ</name>
<evidence type="ECO:0000313" key="1">
    <source>
        <dbReference type="EMBL" id="MPM44400.1"/>
    </source>
</evidence>